<feature type="compositionally biased region" description="Basic and acidic residues" evidence="1">
    <location>
        <begin position="703"/>
        <end position="714"/>
    </location>
</feature>
<reference evidence="3" key="1">
    <citation type="journal article" date="2019" name="Int. J. Syst. Evol. Microbiol.">
        <title>The Global Catalogue of Microorganisms (GCM) 10K type strain sequencing project: providing services to taxonomists for standard genome sequencing and annotation.</title>
        <authorList>
            <consortium name="The Broad Institute Genomics Platform"/>
            <consortium name="The Broad Institute Genome Sequencing Center for Infectious Disease"/>
            <person name="Wu L."/>
            <person name="Ma J."/>
        </authorList>
    </citation>
    <scope>NUCLEOTIDE SEQUENCE [LARGE SCALE GENOMIC DNA]</scope>
    <source>
        <strain evidence="3">CGMCC 4.7643</strain>
    </source>
</reference>
<sequence length="714" mass="76169">MSGRDSAGSSRRALLTGTAGTGRTREPVRALGSVAELLALDHKGLTDGTLVSVAGYAAPGDGGGGSLRWAAASRAAGNGGTVLAPSGATAGRWLAVHNGVFDFRRFGIFDTRTNADAALDAMVTDPTIFRIEAHTDLNFGKRHTFGRSTIELDFGGHTVTTNGIEEASHDPNVSPFQAVLCFRGQLTGQAITFTIPEPIAELSDVFPVADSGAFAVGDWYTVEVDPLAGQYERELQKLVQVTQIVDRTHLRVGYRNGWPFAPGRTFTWTKTTPVTDVHIGNLTFVGAGPGTPYGESDWPQPDPDEWKGSHPIAFEYAVRCDVSDVHATGTFWPVVMRRWNTFFGTRRCSLKNPPTVFYGGAGYLTQNIYCLYGHVEDCHTSNARHLNDLTASAYCYVTNCHGDGDDSGGDPFTTHGQYEHDLVFTGCSGLLDLANSGAAWGTSAKRITVRHHVCSWFVANTKITDLTLEDVHVIARSRFDRAGTFVVNADGLRMRGCSGKTFAVGKRSSRSGRPNLISGCVFEVASANVLVQTPVDTPVFFDRCAFTHAEGFECHGTGELSFVDCTVTGKPDGAPISFAGDVVIRGGEYTDTGIVLTAARGQRLHVGGGARLSGTNAAKALISRGAGPGTVTFELRDYQSDAADAETAHVRLDGGTNQYTAHGTRFTGGRLVLAPGAFTGASFLSHRDCVAQGTTRSFPPDGPRVRVDGNLEIQ</sequence>
<protein>
    <recommendedName>
        <fullName evidence="4">Peptidase C14</fullName>
    </recommendedName>
</protein>
<comment type="caution">
    <text evidence="2">The sequence shown here is derived from an EMBL/GenBank/DDBJ whole genome shotgun (WGS) entry which is preliminary data.</text>
</comment>
<evidence type="ECO:0008006" key="4">
    <source>
        <dbReference type="Google" id="ProtNLM"/>
    </source>
</evidence>
<feature type="region of interest" description="Disordered" evidence="1">
    <location>
        <begin position="1"/>
        <end position="26"/>
    </location>
</feature>
<evidence type="ECO:0000313" key="2">
    <source>
        <dbReference type="EMBL" id="MFD2462054.1"/>
    </source>
</evidence>
<proteinExistence type="predicted"/>
<evidence type="ECO:0000313" key="3">
    <source>
        <dbReference type="Proteomes" id="UP001597419"/>
    </source>
</evidence>
<organism evidence="2 3">
    <name type="scientific">Amycolatopsis samaneae</name>
    <dbReference type="NCBI Taxonomy" id="664691"/>
    <lineage>
        <taxon>Bacteria</taxon>
        <taxon>Bacillati</taxon>
        <taxon>Actinomycetota</taxon>
        <taxon>Actinomycetes</taxon>
        <taxon>Pseudonocardiales</taxon>
        <taxon>Pseudonocardiaceae</taxon>
        <taxon>Amycolatopsis</taxon>
    </lineage>
</organism>
<gene>
    <name evidence="2" type="ORF">ACFSYJ_25835</name>
</gene>
<dbReference type="RefSeq" id="WP_345391438.1">
    <property type="nucleotide sequence ID" value="NZ_BAABHG010000004.1"/>
</dbReference>
<dbReference type="Proteomes" id="UP001597419">
    <property type="component" value="Unassembled WGS sequence"/>
</dbReference>
<name>A0ABW5GMM2_9PSEU</name>
<feature type="compositionally biased region" description="Low complexity" evidence="1">
    <location>
        <begin position="1"/>
        <end position="22"/>
    </location>
</feature>
<dbReference type="SUPFAM" id="SSF51126">
    <property type="entry name" value="Pectin lyase-like"/>
    <property type="match status" value="1"/>
</dbReference>
<dbReference type="EMBL" id="JBHUKU010000014">
    <property type="protein sequence ID" value="MFD2462054.1"/>
    <property type="molecule type" value="Genomic_DNA"/>
</dbReference>
<dbReference type="InterPro" id="IPR011050">
    <property type="entry name" value="Pectin_lyase_fold/virulence"/>
</dbReference>
<accession>A0ABW5GMM2</accession>
<feature type="region of interest" description="Disordered" evidence="1">
    <location>
        <begin position="694"/>
        <end position="714"/>
    </location>
</feature>
<keyword evidence="3" id="KW-1185">Reference proteome</keyword>
<evidence type="ECO:0000256" key="1">
    <source>
        <dbReference type="SAM" id="MobiDB-lite"/>
    </source>
</evidence>